<dbReference type="Proteomes" id="UP000617628">
    <property type="component" value="Unassembled WGS sequence"/>
</dbReference>
<gene>
    <name evidence="4" type="ORF">JIN87_11085</name>
</gene>
<dbReference type="InterPro" id="IPR050345">
    <property type="entry name" value="Aliph_Amidase/BUP"/>
</dbReference>
<evidence type="ECO:0000313" key="5">
    <source>
        <dbReference type="Proteomes" id="UP000617628"/>
    </source>
</evidence>
<dbReference type="Gene3D" id="3.60.110.10">
    <property type="entry name" value="Carbon-nitrogen hydrolase"/>
    <property type="match status" value="1"/>
</dbReference>
<dbReference type="PROSITE" id="PS50263">
    <property type="entry name" value="CN_HYDROLASE"/>
    <property type="match status" value="1"/>
</dbReference>
<dbReference type="GO" id="GO:0016811">
    <property type="term" value="F:hydrolase activity, acting on carbon-nitrogen (but not peptide) bonds, in linear amides"/>
    <property type="evidence" value="ECO:0007669"/>
    <property type="project" value="TreeGrafter"/>
</dbReference>
<evidence type="ECO:0000256" key="2">
    <source>
        <dbReference type="SAM" id="SignalP"/>
    </source>
</evidence>
<evidence type="ECO:0000313" key="4">
    <source>
        <dbReference type="EMBL" id="MBK1877412.1"/>
    </source>
</evidence>
<keyword evidence="2" id="KW-0732">Signal</keyword>
<dbReference type="EMBL" id="JAENIL010000018">
    <property type="protein sequence ID" value="MBK1877412.1"/>
    <property type="molecule type" value="Genomic_DNA"/>
</dbReference>
<evidence type="ECO:0000256" key="1">
    <source>
        <dbReference type="ARBA" id="ARBA00022801"/>
    </source>
</evidence>
<dbReference type="SUPFAM" id="SSF56317">
    <property type="entry name" value="Carbon-nitrogen hydrolase"/>
    <property type="match status" value="1"/>
</dbReference>
<dbReference type="AlphaFoldDB" id="A0A934RV63"/>
<reference evidence="4" key="1">
    <citation type="submission" date="2021-01" db="EMBL/GenBank/DDBJ databases">
        <title>Modified the classification status of verrucomicrobia.</title>
        <authorList>
            <person name="Feng X."/>
        </authorList>
    </citation>
    <scope>NUCLEOTIDE SEQUENCE</scope>
    <source>
        <strain evidence="4">KCTC 13126</strain>
    </source>
</reference>
<dbReference type="InterPro" id="IPR036526">
    <property type="entry name" value="C-N_Hydrolase_sf"/>
</dbReference>
<feature type="signal peptide" evidence="2">
    <location>
        <begin position="1"/>
        <end position="20"/>
    </location>
</feature>
<dbReference type="PANTHER" id="PTHR43674:SF16">
    <property type="entry name" value="CARBON-NITROGEN FAMILY, PUTATIVE (AFU_ORTHOLOGUE AFUA_5G02350)-RELATED"/>
    <property type="match status" value="1"/>
</dbReference>
<dbReference type="InterPro" id="IPR003010">
    <property type="entry name" value="C-N_Hydrolase"/>
</dbReference>
<organism evidence="4 5">
    <name type="scientific">Pelagicoccus mobilis</name>
    <dbReference type="NCBI Taxonomy" id="415221"/>
    <lineage>
        <taxon>Bacteria</taxon>
        <taxon>Pseudomonadati</taxon>
        <taxon>Verrucomicrobiota</taxon>
        <taxon>Opitutia</taxon>
        <taxon>Puniceicoccales</taxon>
        <taxon>Pelagicoccaceae</taxon>
        <taxon>Pelagicoccus</taxon>
    </lineage>
</organism>
<dbReference type="CDD" id="cd07197">
    <property type="entry name" value="nitrilase"/>
    <property type="match status" value="1"/>
</dbReference>
<dbReference type="Pfam" id="PF00795">
    <property type="entry name" value="CN_hydrolase"/>
    <property type="match status" value="1"/>
</dbReference>
<accession>A0A934RV63</accession>
<comment type="caution">
    <text evidence="4">The sequence shown here is derived from an EMBL/GenBank/DDBJ whole genome shotgun (WGS) entry which is preliminary data.</text>
</comment>
<proteinExistence type="predicted"/>
<keyword evidence="5" id="KW-1185">Reference proteome</keyword>
<protein>
    <submittedName>
        <fullName evidence="4">Carbon-nitrogen hydrolase family protein</fullName>
    </submittedName>
</protein>
<feature type="domain" description="CN hydrolase" evidence="3">
    <location>
        <begin position="24"/>
        <end position="266"/>
    </location>
</feature>
<feature type="chain" id="PRO_5038049439" evidence="2">
    <location>
        <begin position="21"/>
        <end position="316"/>
    </location>
</feature>
<name>A0A934RV63_9BACT</name>
<dbReference type="PANTHER" id="PTHR43674">
    <property type="entry name" value="NITRILASE C965.09-RELATED"/>
    <property type="match status" value="1"/>
</dbReference>
<sequence length="316" mass="35553">MKKRFSIVMIFLVSAFAARSQEPLVVGLLQMMPVPGDAQANLEKADLFCRKAAENGADIVLMPEMWSNGYQWLPSLERADVEPWKANAVAKDGPWVQHFSKLAKELDMAIGVTYLEKWDVAPRNTITLFDRHGKEVLTYAKVHTVDFAPNERSTTPGSEWFVGSLDTKKGPVDVGAMICYDREFPESARILMAKGAEIILTPNACTLPDLRIDQFRIRALENSTAMLMTNYPQPYMNGRSVAFDAAAEPLGEAGPEETILYANVDLGGLRFYRERTIWGDSYRRPHRYDDLMKENGIEEFSRKDLQGGGDYDPSSR</sequence>
<dbReference type="RefSeq" id="WP_200355627.1">
    <property type="nucleotide sequence ID" value="NZ_JAENIL010000018.1"/>
</dbReference>
<evidence type="ECO:0000259" key="3">
    <source>
        <dbReference type="PROSITE" id="PS50263"/>
    </source>
</evidence>
<keyword evidence="1 4" id="KW-0378">Hydrolase</keyword>